<evidence type="ECO:0000313" key="3">
    <source>
        <dbReference type="Proteomes" id="UP001205105"/>
    </source>
</evidence>
<evidence type="ECO:0000313" key="2">
    <source>
        <dbReference type="EMBL" id="KAI7844939.1"/>
    </source>
</evidence>
<dbReference type="PANTHER" id="PTHR21666:SF270">
    <property type="entry name" value="MUREIN HYDROLASE ACTIVATOR ENVC"/>
    <property type="match status" value="1"/>
</dbReference>
<keyword evidence="3" id="KW-1185">Reference proteome</keyword>
<organism evidence="2 3">
    <name type="scientific">Chlorella ohadii</name>
    <dbReference type="NCBI Taxonomy" id="2649997"/>
    <lineage>
        <taxon>Eukaryota</taxon>
        <taxon>Viridiplantae</taxon>
        <taxon>Chlorophyta</taxon>
        <taxon>core chlorophytes</taxon>
        <taxon>Trebouxiophyceae</taxon>
        <taxon>Chlorellales</taxon>
        <taxon>Chlorellaceae</taxon>
        <taxon>Chlorella clade</taxon>
        <taxon>Chlorella</taxon>
    </lineage>
</organism>
<dbReference type="PANTHER" id="PTHR21666">
    <property type="entry name" value="PEPTIDASE-RELATED"/>
    <property type="match status" value="1"/>
</dbReference>
<dbReference type="InterPro" id="IPR016047">
    <property type="entry name" value="M23ase_b-sheet_dom"/>
</dbReference>
<evidence type="ECO:0000259" key="1">
    <source>
        <dbReference type="Pfam" id="PF01551"/>
    </source>
</evidence>
<dbReference type="EMBL" id="JADXDR010000023">
    <property type="protein sequence ID" value="KAI7844939.1"/>
    <property type="molecule type" value="Genomic_DNA"/>
</dbReference>
<accession>A0AAD5H5F8</accession>
<reference evidence="2" key="1">
    <citation type="submission" date="2020-11" db="EMBL/GenBank/DDBJ databases">
        <title>Chlorella ohadii genome sequencing and assembly.</title>
        <authorList>
            <person name="Murik O."/>
            <person name="Treves H."/>
            <person name="Kedem I."/>
            <person name="Shotland Y."/>
            <person name="Kaplan A."/>
        </authorList>
    </citation>
    <scope>NUCLEOTIDE SEQUENCE</scope>
    <source>
        <strain evidence="2">1</strain>
    </source>
</reference>
<dbReference type="Gene3D" id="2.70.70.10">
    <property type="entry name" value="Glucose Permease (Domain IIA)"/>
    <property type="match status" value="1"/>
</dbReference>
<dbReference type="AlphaFoldDB" id="A0AAD5H5F8"/>
<dbReference type="GO" id="GO:0004222">
    <property type="term" value="F:metalloendopeptidase activity"/>
    <property type="evidence" value="ECO:0007669"/>
    <property type="project" value="TreeGrafter"/>
</dbReference>
<comment type="caution">
    <text evidence="2">The sequence shown here is derived from an EMBL/GenBank/DDBJ whole genome shotgun (WGS) entry which is preliminary data.</text>
</comment>
<dbReference type="SUPFAM" id="SSF51261">
    <property type="entry name" value="Duplicated hybrid motif"/>
    <property type="match status" value="1"/>
</dbReference>
<dbReference type="CDD" id="cd12797">
    <property type="entry name" value="M23_peptidase"/>
    <property type="match status" value="1"/>
</dbReference>
<gene>
    <name evidence="2" type="ORF">COHA_001586</name>
</gene>
<dbReference type="InterPro" id="IPR011055">
    <property type="entry name" value="Dup_hybrid_motif"/>
</dbReference>
<dbReference type="Proteomes" id="UP001205105">
    <property type="component" value="Unassembled WGS sequence"/>
</dbReference>
<name>A0AAD5H5F8_9CHLO</name>
<protein>
    <recommendedName>
        <fullName evidence="1">M23ase beta-sheet core domain-containing protein</fullName>
    </recommendedName>
</protein>
<proteinExistence type="predicted"/>
<feature type="domain" description="M23ase beta-sheet core" evidence="1">
    <location>
        <begin position="56"/>
        <end position="140"/>
    </location>
</feature>
<dbReference type="InterPro" id="IPR050570">
    <property type="entry name" value="Cell_wall_metabolism_enzyme"/>
</dbReference>
<sequence length="152" mass="16500">MVAALACLRPAAAACTHPLKQQSYSLCGTPGQGTLSYSAPPNNWQSDNAVDFCALRLNVYAVEDGVVCKACGFGWDPAWGYRLTLNAATNQFFYTHLGYIDVKAGTYVRRGQFLGTIGDFSNGPTTNHFPPHLHFAARDGNALTYVRSCTRT</sequence>
<dbReference type="Pfam" id="PF01551">
    <property type="entry name" value="Peptidase_M23"/>
    <property type="match status" value="1"/>
</dbReference>